<evidence type="ECO:0000256" key="3">
    <source>
        <dbReference type="ARBA" id="ARBA00022771"/>
    </source>
</evidence>
<dbReference type="HAMAP" id="MF_00017">
    <property type="entry name" value="RecR"/>
    <property type="match status" value="1"/>
</dbReference>
<evidence type="ECO:0000256" key="4">
    <source>
        <dbReference type="ARBA" id="ARBA00022833"/>
    </source>
</evidence>
<dbReference type="GO" id="GO:0008270">
    <property type="term" value="F:zinc ion binding"/>
    <property type="evidence" value="ECO:0007669"/>
    <property type="project" value="UniProtKB-KW"/>
</dbReference>
<keyword evidence="2 7" id="KW-0227">DNA damage</keyword>
<dbReference type="EMBL" id="MEVH01000007">
    <property type="protein sequence ID" value="OGC52040.1"/>
    <property type="molecule type" value="Genomic_DNA"/>
</dbReference>
<keyword evidence="5 7" id="KW-0233">DNA recombination</keyword>
<dbReference type="GO" id="GO:0006281">
    <property type="term" value="P:DNA repair"/>
    <property type="evidence" value="ECO:0007669"/>
    <property type="project" value="UniProtKB-UniRule"/>
</dbReference>
<dbReference type="Pfam" id="PF21176">
    <property type="entry name" value="RecR_HhH"/>
    <property type="match status" value="1"/>
</dbReference>
<dbReference type="SUPFAM" id="SSF111304">
    <property type="entry name" value="Recombination protein RecR"/>
    <property type="match status" value="1"/>
</dbReference>
<keyword evidence="6 7" id="KW-0234">DNA repair</keyword>
<dbReference type="InterPro" id="IPR034137">
    <property type="entry name" value="TOPRIM_RecR"/>
</dbReference>
<keyword evidence="4 7" id="KW-0862">Zinc</keyword>
<sequence length="205" mass="22576">MKLPKSIQDVVDGFESLPGIGPKTAQRLAFYLLRMPKDDVEHFGHAVNEIKSKTQICEKCFNVSEEKTCDVCGDDLRDRSVLCVVESPLDVLAMEKSGYKGLYHVLHGVLNPIAGIGPDEIFLDQLFTRLGSSDSIKIKEIILATNTSLEGESTAMYIAKGLKERFDGKIKVSRIGKGLPIGADIEYADEQTLNDALSGRIQYNP</sequence>
<dbReference type="GO" id="GO:0003677">
    <property type="term" value="F:DNA binding"/>
    <property type="evidence" value="ECO:0007669"/>
    <property type="project" value="UniProtKB-UniRule"/>
</dbReference>
<dbReference type="STRING" id="1802624.A2982_00325"/>
<dbReference type="AlphaFoldDB" id="A0A1F4V4R0"/>
<name>A0A1F4V4R0_UNCKA</name>
<evidence type="ECO:0000313" key="10">
    <source>
        <dbReference type="Proteomes" id="UP000178771"/>
    </source>
</evidence>
<dbReference type="Pfam" id="PF21175">
    <property type="entry name" value="RecR_C"/>
    <property type="match status" value="1"/>
</dbReference>
<evidence type="ECO:0000256" key="7">
    <source>
        <dbReference type="HAMAP-Rule" id="MF_00017"/>
    </source>
</evidence>
<comment type="similarity">
    <text evidence="7">Belongs to the RecR family.</text>
</comment>
<organism evidence="9 10">
    <name type="scientific">candidate division WWE3 bacterium RIFCSPLOWO2_01_FULL_39_13</name>
    <dbReference type="NCBI Taxonomy" id="1802624"/>
    <lineage>
        <taxon>Bacteria</taxon>
        <taxon>Katanobacteria</taxon>
    </lineage>
</organism>
<feature type="zinc finger region" description="C4-type" evidence="7">
    <location>
        <begin position="57"/>
        <end position="72"/>
    </location>
</feature>
<comment type="caution">
    <text evidence="9">The sequence shown here is derived from an EMBL/GenBank/DDBJ whole genome shotgun (WGS) entry which is preliminary data.</text>
</comment>
<dbReference type="Gene3D" id="3.40.1360.10">
    <property type="match status" value="1"/>
</dbReference>
<evidence type="ECO:0000256" key="6">
    <source>
        <dbReference type="ARBA" id="ARBA00023204"/>
    </source>
</evidence>
<dbReference type="PROSITE" id="PS50880">
    <property type="entry name" value="TOPRIM"/>
    <property type="match status" value="1"/>
</dbReference>
<dbReference type="CDD" id="cd01025">
    <property type="entry name" value="TOPRIM_recR"/>
    <property type="match status" value="1"/>
</dbReference>
<accession>A0A1F4V4R0</accession>
<feature type="domain" description="Toprim" evidence="8">
    <location>
        <begin position="80"/>
        <end position="180"/>
    </location>
</feature>
<dbReference type="PROSITE" id="PS01300">
    <property type="entry name" value="RECR"/>
    <property type="match status" value="1"/>
</dbReference>
<dbReference type="GO" id="GO:0006310">
    <property type="term" value="P:DNA recombination"/>
    <property type="evidence" value="ECO:0007669"/>
    <property type="project" value="UniProtKB-UniRule"/>
</dbReference>
<proteinExistence type="inferred from homology"/>
<dbReference type="Proteomes" id="UP000178771">
    <property type="component" value="Unassembled WGS sequence"/>
</dbReference>
<dbReference type="PANTHER" id="PTHR30446">
    <property type="entry name" value="RECOMBINATION PROTEIN RECR"/>
    <property type="match status" value="1"/>
</dbReference>
<evidence type="ECO:0000313" key="9">
    <source>
        <dbReference type="EMBL" id="OGC52040.1"/>
    </source>
</evidence>
<dbReference type="InterPro" id="IPR015967">
    <property type="entry name" value="Rcmb_RecR_Znf"/>
</dbReference>
<gene>
    <name evidence="7" type="primary">recR</name>
    <name evidence="9" type="ORF">A2982_00325</name>
</gene>
<dbReference type="InterPro" id="IPR006171">
    <property type="entry name" value="TOPRIM_dom"/>
</dbReference>
<keyword evidence="3 7" id="KW-0863">Zinc-finger</keyword>
<evidence type="ECO:0000259" key="8">
    <source>
        <dbReference type="PROSITE" id="PS50880"/>
    </source>
</evidence>
<protein>
    <recommendedName>
        <fullName evidence="7">Recombination protein RecR</fullName>
    </recommendedName>
</protein>
<dbReference type="SMART" id="SM00493">
    <property type="entry name" value="TOPRIM"/>
    <property type="match status" value="1"/>
</dbReference>
<dbReference type="Gene3D" id="6.10.250.240">
    <property type="match status" value="1"/>
</dbReference>
<comment type="function">
    <text evidence="7">May play a role in DNA repair. It seems to be involved in an RecBC-independent recombinational process of DNA repair. It may act with RecF and RecO.</text>
</comment>
<dbReference type="Gene3D" id="1.10.8.420">
    <property type="entry name" value="RecR Domain 1"/>
    <property type="match status" value="1"/>
</dbReference>
<reference evidence="9 10" key="1">
    <citation type="journal article" date="2016" name="Nat. Commun.">
        <title>Thousands of microbial genomes shed light on interconnected biogeochemical processes in an aquifer system.</title>
        <authorList>
            <person name="Anantharaman K."/>
            <person name="Brown C.T."/>
            <person name="Hug L.A."/>
            <person name="Sharon I."/>
            <person name="Castelle C.J."/>
            <person name="Probst A.J."/>
            <person name="Thomas B.C."/>
            <person name="Singh A."/>
            <person name="Wilkins M.J."/>
            <person name="Karaoz U."/>
            <person name="Brodie E.L."/>
            <person name="Williams K.H."/>
            <person name="Hubbard S.S."/>
            <person name="Banfield J.F."/>
        </authorList>
    </citation>
    <scope>NUCLEOTIDE SEQUENCE [LARGE SCALE GENOMIC DNA]</scope>
</reference>
<evidence type="ECO:0000256" key="2">
    <source>
        <dbReference type="ARBA" id="ARBA00022763"/>
    </source>
</evidence>
<dbReference type="PANTHER" id="PTHR30446:SF0">
    <property type="entry name" value="RECOMBINATION PROTEIN RECR"/>
    <property type="match status" value="1"/>
</dbReference>
<evidence type="ECO:0000256" key="1">
    <source>
        <dbReference type="ARBA" id="ARBA00022723"/>
    </source>
</evidence>
<dbReference type="Pfam" id="PF13662">
    <property type="entry name" value="Toprim_4"/>
    <property type="match status" value="1"/>
</dbReference>
<evidence type="ECO:0000256" key="5">
    <source>
        <dbReference type="ARBA" id="ARBA00023172"/>
    </source>
</evidence>
<dbReference type="NCBIfam" id="TIGR00615">
    <property type="entry name" value="recR"/>
    <property type="match status" value="1"/>
</dbReference>
<dbReference type="InterPro" id="IPR000093">
    <property type="entry name" value="DNA_Rcmb_RecR"/>
</dbReference>
<dbReference type="InterPro" id="IPR023627">
    <property type="entry name" value="Rcmb_RecR"/>
</dbReference>
<keyword evidence="1 7" id="KW-0479">Metal-binding</keyword>